<keyword evidence="1" id="KW-1133">Transmembrane helix</keyword>
<evidence type="ECO:0000256" key="1">
    <source>
        <dbReference type="SAM" id="Phobius"/>
    </source>
</evidence>
<feature type="transmembrane region" description="Helical" evidence="1">
    <location>
        <begin position="198"/>
        <end position="220"/>
    </location>
</feature>
<proteinExistence type="predicted"/>
<keyword evidence="1" id="KW-0472">Membrane</keyword>
<feature type="transmembrane region" description="Helical" evidence="1">
    <location>
        <begin position="406"/>
        <end position="430"/>
    </location>
</feature>
<dbReference type="EMBL" id="ODYU01011086">
    <property type="protein sequence ID" value="SOQ56602.1"/>
    <property type="molecule type" value="Genomic_DNA"/>
</dbReference>
<keyword evidence="1" id="KW-0812">Transmembrane</keyword>
<evidence type="ECO:0000313" key="2">
    <source>
        <dbReference type="EMBL" id="SOQ56602.1"/>
    </source>
</evidence>
<reference evidence="2" key="1">
    <citation type="submission" date="2016-07" db="EMBL/GenBank/DDBJ databases">
        <authorList>
            <person name="Bretaudeau A."/>
        </authorList>
    </citation>
    <scope>NUCLEOTIDE SEQUENCE</scope>
    <source>
        <strain evidence="2">Rice</strain>
        <tissue evidence="2">Whole body</tissue>
    </source>
</reference>
<dbReference type="AlphaFoldDB" id="A0A2H1WUD5"/>
<gene>
    <name evidence="2" type="ORF">SFRICE_033407</name>
</gene>
<sequence>MTPAPETTVCGSHKELLRAGSNPLRGSQLLSHRANRANQNYCIVFNITYPFRVKRSTTANQVARRSTELTNQHPDLIQIENEIEKCYIEKVRELWNYEIKTKVQQMQLDRKKRSTNQSAVETAYRIASESEQRNLTDSANTSTVNKHAKLLANFKQNWPVSLWTQYGFFSDDYLDLINEHWLQFPPPSESLQKFLGGFYVMFSTIGCWGNIIVLLMYLSVTLTVNTNLMTPLKPKSIKPFRLKALVAASNIVYCMNVDTTRVDKTYTVQLQSDKNKCIYCKIAKIVTLKPFKCHNDFLWRCLDDLKQWKRRRRSSDNFQNEFKNDHKKLKFADFGMNDLTSYHSSVDIVKTTASSVSDNKADLLKKFVKVWPVQRWHAFGLFTDDYLQQINSHWLQFPPPDTRIQYTFGITYIFLAGTGAFGNILVLLMYNNQAIMFPQLGLRPLSGRPLYPPRPKVRVVDM</sequence>
<accession>A0A2H1WUD5</accession>
<organism evidence="2">
    <name type="scientific">Spodoptera frugiperda</name>
    <name type="common">Fall armyworm</name>
    <dbReference type="NCBI Taxonomy" id="7108"/>
    <lineage>
        <taxon>Eukaryota</taxon>
        <taxon>Metazoa</taxon>
        <taxon>Ecdysozoa</taxon>
        <taxon>Arthropoda</taxon>
        <taxon>Hexapoda</taxon>
        <taxon>Insecta</taxon>
        <taxon>Pterygota</taxon>
        <taxon>Neoptera</taxon>
        <taxon>Endopterygota</taxon>
        <taxon>Lepidoptera</taxon>
        <taxon>Glossata</taxon>
        <taxon>Ditrysia</taxon>
        <taxon>Noctuoidea</taxon>
        <taxon>Noctuidae</taxon>
        <taxon>Amphipyrinae</taxon>
        <taxon>Spodoptera</taxon>
    </lineage>
</organism>
<name>A0A2H1WUD5_SPOFR</name>
<protein>
    <submittedName>
        <fullName evidence="2">SFRICE_033407</fullName>
    </submittedName>
</protein>